<dbReference type="InterPro" id="IPR023210">
    <property type="entry name" value="NADP_OxRdtase_dom"/>
</dbReference>
<evidence type="ECO:0000256" key="1">
    <source>
        <dbReference type="ARBA" id="ARBA00023002"/>
    </source>
</evidence>
<dbReference type="AlphaFoldDB" id="A0A8J3IPV8"/>
<feature type="domain" description="NADP-dependent oxidoreductase" evidence="2">
    <location>
        <begin position="15"/>
        <end position="322"/>
    </location>
</feature>
<dbReference type="RefSeq" id="WP_220208757.1">
    <property type="nucleotide sequence ID" value="NZ_BNJK01000002.1"/>
</dbReference>
<dbReference type="GO" id="GO:0016491">
    <property type="term" value="F:oxidoreductase activity"/>
    <property type="evidence" value="ECO:0007669"/>
    <property type="project" value="UniProtKB-KW"/>
</dbReference>
<dbReference type="EMBL" id="BNJK01000002">
    <property type="protein sequence ID" value="GHO97983.1"/>
    <property type="molecule type" value="Genomic_DNA"/>
</dbReference>
<dbReference type="PANTHER" id="PTHR43364:SF18">
    <property type="entry name" value="OXIDOREDUCTASE"/>
    <property type="match status" value="1"/>
</dbReference>
<dbReference type="SUPFAM" id="SSF51430">
    <property type="entry name" value="NAD(P)-linked oxidoreductase"/>
    <property type="match status" value="1"/>
</dbReference>
<dbReference type="InterPro" id="IPR036812">
    <property type="entry name" value="NAD(P)_OxRdtase_dom_sf"/>
</dbReference>
<dbReference type="PANTHER" id="PTHR43364">
    <property type="entry name" value="NADH-SPECIFIC METHYLGLYOXAL REDUCTASE-RELATED"/>
    <property type="match status" value="1"/>
</dbReference>
<evidence type="ECO:0000313" key="3">
    <source>
        <dbReference type="EMBL" id="GHO97983.1"/>
    </source>
</evidence>
<dbReference type="FunFam" id="3.20.20.100:FF:000004">
    <property type="entry name" value="Oxidoreductase, aldo/keto reductase"/>
    <property type="match status" value="1"/>
</dbReference>
<accession>A0A8J3IPV8</accession>
<protein>
    <submittedName>
        <fullName evidence="3">Oxidoreductase</fullName>
    </submittedName>
</protein>
<evidence type="ECO:0000313" key="4">
    <source>
        <dbReference type="Proteomes" id="UP000597444"/>
    </source>
</evidence>
<dbReference type="PRINTS" id="PR00069">
    <property type="entry name" value="ALDKETRDTASE"/>
</dbReference>
<evidence type="ECO:0000259" key="2">
    <source>
        <dbReference type="Pfam" id="PF00248"/>
    </source>
</evidence>
<sequence>MQYTTLGKTGLVISRLTLGTMTFGEGVSHGFEHPVNQERANRMVAQAIEAGINCFDTANNYGEGRAEEFLGRALGGRRGDVIIATKLGARTGSALTDAGLSYRHVVASAEASLKRLGTDYIDLLQLHVPDPLTPFEETARALDHLVQRGLVRYVGYSNLAAWQAASFLATQHQYGYAPLISAQMYYSLLGRDIEYGTTPFLRHEGLGLLVWSPLAGGFLSGKYTNNQDTREQPTDGRLASFDYLSLLSIDHEKGDRVVATLREIAAAHDDATPAQVALAWLLAKPVVSSVIIGANKPEQFADNLAAVNLTLTSQELEALDTLTEPQPLYPYKWRASGGDSVVRRAIQNA</sequence>
<name>A0A8J3IPV8_9CHLR</name>
<dbReference type="Gene3D" id="3.20.20.100">
    <property type="entry name" value="NADP-dependent oxidoreductase domain"/>
    <property type="match status" value="1"/>
</dbReference>
<dbReference type="CDD" id="cd19091">
    <property type="entry name" value="AKR_PsAKR"/>
    <property type="match status" value="1"/>
</dbReference>
<proteinExistence type="predicted"/>
<reference evidence="3" key="1">
    <citation type="submission" date="2020-10" db="EMBL/GenBank/DDBJ databases">
        <title>Taxonomic study of unclassified bacteria belonging to the class Ktedonobacteria.</title>
        <authorList>
            <person name="Yabe S."/>
            <person name="Wang C.M."/>
            <person name="Zheng Y."/>
            <person name="Sakai Y."/>
            <person name="Cavaletti L."/>
            <person name="Monciardini P."/>
            <person name="Donadio S."/>
        </authorList>
    </citation>
    <scope>NUCLEOTIDE SEQUENCE</scope>
    <source>
        <strain evidence="3">ID150040</strain>
    </source>
</reference>
<dbReference type="InterPro" id="IPR020471">
    <property type="entry name" value="AKR"/>
</dbReference>
<dbReference type="GO" id="GO:0005829">
    <property type="term" value="C:cytosol"/>
    <property type="evidence" value="ECO:0007669"/>
    <property type="project" value="TreeGrafter"/>
</dbReference>
<dbReference type="Pfam" id="PF00248">
    <property type="entry name" value="Aldo_ket_red"/>
    <property type="match status" value="1"/>
</dbReference>
<organism evidence="3 4">
    <name type="scientific">Reticulibacter mediterranei</name>
    <dbReference type="NCBI Taxonomy" id="2778369"/>
    <lineage>
        <taxon>Bacteria</taxon>
        <taxon>Bacillati</taxon>
        <taxon>Chloroflexota</taxon>
        <taxon>Ktedonobacteria</taxon>
        <taxon>Ktedonobacterales</taxon>
        <taxon>Reticulibacteraceae</taxon>
        <taxon>Reticulibacter</taxon>
    </lineage>
</organism>
<comment type="caution">
    <text evidence="3">The sequence shown here is derived from an EMBL/GenBank/DDBJ whole genome shotgun (WGS) entry which is preliminary data.</text>
</comment>
<dbReference type="InterPro" id="IPR050523">
    <property type="entry name" value="AKR_Detox_Biosynth"/>
</dbReference>
<gene>
    <name evidence="3" type="ORF">KSF_080310</name>
</gene>
<dbReference type="Proteomes" id="UP000597444">
    <property type="component" value="Unassembled WGS sequence"/>
</dbReference>
<keyword evidence="1" id="KW-0560">Oxidoreductase</keyword>
<keyword evidence="4" id="KW-1185">Reference proteome</keyword>